<dbReference type="EMBL" id="CAVLGL010000046">
    <property type="protein sequence ID" value="CAK1583044.1"/>
    <property type="molecule type" value="Genomic_DNA"/>
</dbReference>
<evidence type="ECO:0000313" key="3">
    <source>
        <dbReference type="Proteomes" id="UP001314205"/>
    </source>
</evidence>
<sequence>MASVASITRIKNFQDLLTNYGLDTTGITITIAEAQNQDDRVQSLDLIRMSANNPWFALSPHNRWIRPQRTDPGLETDPDQTDPKITQDTDEDISTSYDNGELSLDTGKRSAVATALNAGRRRRRPTPALGKAVTPYVGVGVLNDMGSFFDSLRDNLEALASLSPQQRTNLFHEPPHVLQAPSTSMSGGGSGIRRLHALRPLKPTANIRSYNRRSFVEADAGYPMANNHDPGLLWTGLGRR</sequence>
<comment type="caution">
    <text evidence="2">The sequence shown here is derived from an EMBL/GenBank/DDBJ whole genome shotgun (WGS) entry which is preliminary data.</text>
</comment>
<name>A0AAV1KMH9_9NEOP</name>
<dbReference type="Proteomes" id="UP001314205">
    <property type="component" value="Unassembled WGS sequence"/>
</dbReference>
<gene>
    <name evidence="2" type="ORF">PARMNEM_LOCUS4494</name>
</gene>
<dbReference type="AlphaFoldDB" id="A0AAV1KMH9"/>
<protein>
    <submittedName>
        <fullName evidence="2">Uncharacterized protein</fullName>
    </submittedName>
</protein>
<reference evidence="2 3" key="1">
    <citation type="submission" date="2023-11" db="EMBL/GenBank/DDBJ databases">
        <authorList>
            <person name="Hedman E."/>
            <person name="Englund M."/>
            <person name="Stromberg M."/>
            <person name="Nyberg Akerstrom W."/>
            <person name="Nylinder S."/>
            <person name="Jareborg N."/>
            <person name="Kallberg Y."/>
            <person name="Kronander E."/>
        </authorList>
    </citation>
    <scope>NUCLEOTIDE SEQUENCE [LARGE SCALE GENOMIC DNA]</scope>
</reference>
<proteinExistence type="predicted"/>
<keyword evidence="3" id="KW-1185">Reference proteome</keyword>
<evidence type="ECO:0000313" key="2">
    <source>
        <dbReference type="EMBL" id="CAK1583044.1"/>
    </source>
</evidence>
<feature type="region of interest" description="Disordered" evidence="1">
    <location>
        <begin position="64"/>
        <end position="103"/>
    </location>
</feature>
<evidence type="ECO:0000256" key="1">
    <source>
        <dbReference type="SAM" id="MobiDB-lite"/>
    </source>
</evidence>
<accession>A0AAV1KMH9</accession>
<organism evidence="2 3">
    <name type="scientific">Parnassius mnemosyne</name>
    <name type="common">clouded apollo</name>
    <dbReference type="NCBI Taxonomy" id="213953"/>
    <lineage>
        <taxon>Eukaryota</taxon>
        <taxon>Metazoa</taxon>
        <taxon>Ecdysozoa</taxon>
        <taxon>Arthropoda</taxon>
        <taxon>Hexapoda</taxon>
        <taxon>Insecta</taxon>
        <taxon>Pterygota</taxon>
        <taxon>Neoptera</taxon>
        <taxon>Endopterygota</taxon>
        <taxon>Lepidoptera</taxon>
        <taxon>Glossata</taxon>
        <taxon>Ditrysia</taxon>
        <taxon>Papilionoidea</taxon>
        <taxon>Papilionidae</taxon>
        <taxon>Parnassiinae</taxon>
        <taxon>Parnassini</taxon>
        <taxon>Parnassius</taxon>
        <taxon>Driopa</taxon>
    </lineage>
</organism>